<protein>
    <submittedName>
        <fullName evidence="1">Uncharacterized protein</fullName>
    </submittedName>
</protein>
<accession>A0A6I1E0G1</accession>
<evidence type="ECO:0000313" key="1">
    <source>
        <dbReference type="EMBL" id="KAB7531326.1"/>
    </source>
</evidence>
<evidence type="ECO:0000313" key="2">
    <source>
        <dbReference type="Proteomes" id="UP000429785"/>
    </source>
</evidence>
<reference evidence="1 2" key="1">
    <citation type="submission" date="2019-10" db="EMBL/GenBank/DDBJ databases">
        <title>Muricauda olearia CL-SS4 JCM15563 genome.</title>
        <authorList>
            <person name="Liu L."/>
        </authorList>
    </citation>
    <scope>NUCLEOTIDE SEQUENCE [LARGE SCALE GENOMIC DNA]</scope>
    <source>
        <strain evidence="1 2">CL-SS4</strain>
    </source>
</reference>
<dbReference type="Proteomes" id="UP000429785">
    <property type="component" value="Unassembled WGS sequence"/>
</dbReference>
<dbReference type="RefSeq" id="WP_170283995.1">
    <property type="nucleotide sequence ID" value="NZ_WELG01000001.1"/>
</dbReference>
<organism evidence="1 2">
    <name type="scientific">Flagellimonas olearia</name>
    <dbReference type="NCBI Taxonomy" id="552546"/>
    <lineage>
        <taxon>Bacteria</taxon>
        <taxon>Pseudomonadati</taxon>
        <taxon>Bacteroidota</taxon>
        <taxon>Flavobacteriia</taxon>
        <taxon>Flavobacteriales</taxon>
        <taxon>Flavobacteriaceae</taxon>
        <taxon>Flagellimonas</taxon>
    </lineage>
</organism>
<sequence length="309" mass="36233">MGNRANYILKRGSGLDIFYSHWRAINIAQDLMLGERKFTTLVQQFSKANELLNEPWMEACVLLDFDQKRLTFWETEVLFETSIREEYLNQLKSIWTGWTIKFAYNEMFDIENELSIQYTAKQKIDLEYGSLEKLSDFSNNEDYFSCLIIIKESGKHSVKYVNGGHEEEIALIGELVIDKLKLMENRKLKREGNDDFFGLLIIDIDKKNLWVNTSINGLKHQLRFLWKNWNINTGNFGYIKLLREIGVDTMELELSPENVKKSITKIANGNDNFNPNDLAEKLIGKMGENIQFNEHFFENVNPKKLFKKE</sequence>
<name>A0A6I1E0G1_9FLAO</name>
<proteinExistence type="predicted"/>
<dbReference type="AlphaFoldDB" id="A0A6I1E0G1"/>
<gene>
    <name evidence="1" type="ORF">F8C76_07485</name>
</gene>
<comment type="caution">
    <text evidence="1">The sequence shown here is derived from an EMBL/GenBank/DDBJ whole genome shotgun (WGS) entry which is preliminary data.</text>
</comment>
<dbReference type="EMBL" id="WELG01000001">
    <property type="protein sequence ID" value="KAB7531326.1"/>
    <property type="molecule type" value="Genomic_DNA"/>
</dbReference>